<organism evidence="3 4">
    <name type="scientific">Thiohalospira halophila DSM 15071</name>
    <dbReference type="NCBI Taxonomy" id="1123397"/>
    <lineage>
        <taxon>Bacteria</taxon>
        <taxon>Pseudomonadati</taxon>
        <taxon>Pseudomonadota</taxon>
        <taxon>Gammaproteobacteria</taxon>
        <taxon>Thiohalospirales</taxon>
        <taxon>Thiohalospiraceae</taxon>
        <taxon>Thiohalospira</taxon>
    </lineage>
</organism>
<dbReference type="Gene3D" id="3.90.1150.10">
    <property type="entry name" value="Aspartate Aminotransferase, domain 1"/>
    <property type="match status" value="1"/>
</dbReference>
<dbReference type="SUPFAM" id="SSF53383">
    <property type="entry name" value="PLP-dependent transferases"/>
    <property type="match status" value="1"/>
</dbReference>
<evidence type="ECO:0000313" key="4">
    <source>
        <dbReference type="Proteomes" id="UP000198611"/>
    </source>
</evidence>
<proteinExistence type="predicted"/>
<dbReference type="AlphaFoldDB" id="A0A1I1NUU4"/>
<dbReference type="STRING" id="1123397.SAMN05660831_00447"/>
<dbReference type="PANTHER" id="PTHR43586">
    <property type="entry name" value="CYSTEINE DESULFURASE"/>
    <property type="match status" value="1"/>
</dbReference>
<protein>
    <submittedName>
        <fullName evidence="3">Selenocysteine lyase/Cysteine desulfurase</fullName>
    </submittedName>
</protein>
<dbReference type="GO" id="GO:0016829">
    <property type="term" value="F:lyase activity"/>
    <property type="evidence" value="ECO:0007669"/>
    <property type="project" value="UniProtKB-KW"/>
</dbReference>
<keyword evidence="4" id="KW-1185">Reference proteome</keyword>
<sequence length="383" mass="41659">MLERLAIDPDREFPLDPELVHLNHAAIGPWPARTRDAVADFAAENARQGSRRYLQWLETEAGLRRRLAAFIGAPSADDVALVKNTSEGLSLVAAGLDWQPGDRVVTSAEEFPSNRVVWEALADRGVELVQVELAGRDDPEAALEAVLAEGGVRLLAISSVQYASGLALDLGRLGRACRAHGSFFGVDAIQSLGALAMDVEAIDADFIAADAHKWLLSPEGIGLFYCRPELRQQLTLHQWGWHMVEHVGDFDRKEWEPAASARRFEPGSPNMLGIHALSASLSVFEEVGMERVEALVRQRAGEVAERATAHPDLELLTDPARMAGIVTFRHTGVDNAALWQGLMDRGVLCAHRGGGIRFSPHFHTASATIGRALETVDRVAAEL</sequence>
<keyword evidence="3" id="KW-0456">Lyase</keyword>
<dbReference type="InterPro" id="IPR015424">
    <property type="entry name" value="PyrdxlP-dep_Trfase"/>
</dbReference>
<dbReference type="InterPro" id="IPR015421">
    <property type="entry name" value="PyrdxlP-dep_Trfase_major"/>
</dbReference>
<dbReference type="InterPro" id="IPR000192">
    <property type="entry name" value="Aminotrans_V_dom"/>
</dbReference>
<dbReference type="Proteomes" id="UP000198611">
    <property type="component" value="Unassembled WGS sequence"/>
</dbReference>
<name>A0A1I1NUU4_9GAMM</name>
<evidence type="ECO:0000313" key="3">
    <source>
        <dbReference type="EMBL" id="SFD01327.1"/>
    </source>
</evidence>
<dbReference type="Pfam" id="PF00266">
    <property type="entry name" value="Aminotran_5"/>
    <property type="match status" value="1"/>
</dbReference>
<dbReference type="EMBL" id="FOMJ01000001">
    <property type="protein sequence ID" value="SFD01327.1"/>
    <property type="molecule type" value="Genomic_DNA"/>
</dbReference>
<feature type="domain" description="Aminotransferase class V" evidence="2">
    <location>
        <begin position="40"/>
        <end position="348"/>
    </location>
</feature>
<keyword evidence="1" id="KW-0663">Pyridoxal phosphate</keyword>
<evidence type="ECO:0000259" key="2">
    <source>
        <dbReference type="Pfam" id="PF00266"/>
    </source>
</evidence>
<gene>
    <name evidence="3" type="ORF">SAMN05660831_00447</name>
</gene>
<dbReference type="RefSeq" id="WP_240307978.1">
    <property type="nucleotide sequence ID" value="NZ_FOMJ01000001.1"/>
</dbReference>
<accession>A0A1I1NUU4</accession>
<reference evidence="3 4" key="1">
    <citation type="submission" date="2016-10" db="EMBL/GenBank/DDBJ databases">
        <authorList>
            <person name="de Groot N.N."/>
        </authorList>
    </citation>
    <scope>NUCLEOTIDE SEQUENCE [LARGE SCALE GENOMIC DNA]</scope>
    <source>
        <strain evidence="3 4">HL3</strain>
    </source>
</reference>
<evidence type="ECO:0000256" key="1">
    <source>
        <dbReference type="ARBA" id="ARBA00022898"/>
    </source>
</evidence>
<dbReference type="Gene3D" id="3.40.640.10">
    <property type="entry name" value="Type I PLP-dependent aspartate aminotransferase-like (Major domain)"/>
    <property type="match status" value="1"/>
</dbReference>
<dbReference type="InterPro" id="IPR015422">
    <property type="entry name" value="PyrdxlP-dep_Trfase_small"/>
</dbReference>
<dbReference type="PANTHER" id="PTHR43586:SF15">
    <property type="entry name" value="BLR3095 PROTEIN"/>
    <property type="match status" value="1"/>
</dbReference>